<sequence>MLLEKPEDVKHENPSGTGRFDRFVTKKRVVIFAIVANGLLILGSIIVCAIYGIDAHPTLQLAATAGGDNSVKIWSLQPVLDGGVASFELLATLSNHQQAVNCVRWAGHGRYLASGSDDRLVLLYELHTGAPAPVPFGSNAKPNKQNWVRCATLERHTMDVADVAWSPDDRMLATCSIDNSILIWDVSVGGLNEVMTQPLQTLTGHNGWVKGVAWDPVGKYLSSAGEDKTVRMWKVADWQEADIVTEPFEACASTSHFRRLSWSPDGSILCATHAFSSKKNIAALLNRGSWANDLKFVGHRGVVTSARFNPKLLGEEIGTPISDAQQSKILQTKLEEKSTILPRLDIVQHADVNAALIRGTQTTNTLIPKKKVGNVQVSITPQNRPSSEIDKKRIAPVLQTDGQLDANATASSKNNIRDILGPTLLSPTASDITLLDARMATTGGKEDIDLPETSVSAMLKLPSAPSQSEQNSPAIKNFAAAAATNDAPSKLSKGEGKKSELDGASLKRKRESERLPSQAVANSRELVYTIGLLLPELPVRLFFSVELDTRTQSSTLGLRSNGSTSSDVLPSKAVVEVTVHNLKNGPTEEVLGPVYSTIQYSEGCDTKWIDCVPGRVVCVVGNARYCAVGIHNGDLLVLSSDGRRLFPVISVMECSMSESPYLLVILGTGELKIWDLAERRLVLSNSLEAITTNGPEQDRKLTLLRCQVTTKGIPLITFAESNSETKGHSSLLSYTFDLAMYCWYECSPYKALSDCTYKGLIDIICV</sequence>
<reference evidence="1 2" key="1">
    <citation type="journal article" date="2022" name="bioRxiv">
        <title>The genome of the oomycete Peronosclerospora sorghi, a cosmopolitan pathogen of maize and sorghum, is inflated with dispersed pseudogenes.</title>
        <authorList>
            <person name="Fletcher K."/>
            <person name="Martin F."/>
            <person name="Isakeit T."/>
            <person name="Cavanaugh K."/>
            <person name="Magill C."/>
            <person name="Michelmore R."/>
        </authorList>
    </citation>
    <scope>NUCLEOTIDE SEQUENCE [LARGE SCALE GENOMIC DNA]</scope>
    <source>
        <strain evidence="1">P6</strain>
    </source>
</reference>
<dbReference type="EMBL" id="CM047588">
    <property type="protein sequence ID" value="KAI9905368.1"/>
    <property type="molecule type" value="Genomic_DNA"/>
</dbReference>
<dbReference type="Proteomes" id="UP001163321">
    <property type="component" value="Chromosome 9"/>
</dbReference>
<accession>A0ACC0VHN5</accession>
<comment type="caution">
    <text evidence="1">The sequence shown here is derived from an EMBL/GenBank/DDBJ whole genome shotgun (WGS) entry which is preliminary data.</text>
</comment>
<proteinExistence type="predicted"/>
<gene>
    <name evidence="1" type="ORF">PsorP6_013608</name>
</gene>
<evidence type="ECO:0000313" key="2">
    <source>
        <dbReference type="Proteomes" id="UP001163321"/>
    </source>
</evidence>
<protein>
    <submittedName>
        <fullName evidence="1">Uncharacterized protein</fullName>
    </submittedName>
</protein>
<organism evidence="1 2">
    <name type="scientific">Peronosclerospora sorghi</name>
    <dbReference type="NCBI Taxonomy" id="230839"/>
    <lineage>
        <taxon>Eukaryota</taxon>
        <taxon>Sar</taxon>
        <taxon>Stramenopiles</taxon>
        <taxon>Oomycota</taxon>
        <taxon>Peronosporomycetes</taxon>
        <taxon>Peronosporales</taxon>
        <taxon>Peronosporaceae</taxon>
        <taxon>Peronosclerospora</taxon>
    </lineage>
</organism>
<keyword evidence="2" id="KW-1185">Reference proteome</keyword>
<name>A0ACC0VHN5_9STRA</name>
<evidence type="ECO:0000313" key="1">
    <source>
        <dbReference type="EMBL" id="KAI9905368.1"/>
    </source>
</evidence>